<evidence type="ECO:0000256" key="2">
    <source>
        <dbReference type="ARBA" id="ARBA00007248"/>
    </source>
</evidence>
<dbReference type="Gene3D" id="2.60.40.2090">
    <property type="match status" value="1"/>
</dbReference>
<evidence type="ECO:0008006" key="10">
    <source>
        <dbReference type="Google" id="ProtNLM"/>
    </source>
</evidence>
<keyword evidence="3" id="KW-0732">Signal</keyword>
<comment type="caution">
    <text evidence="8">The sequence shown here is derived from an EMBL/GenBank/DDBJ whole genome shotgun (WGS) entry which is preliminary data.</text>
</comment>
<keyword evidence="5" id="KW-0564">Palmitate</keyword>
<proteinExistence type="inferred from homology"/>
<evidence type="ECO:0000313" key="8">
    <source>
        <dbReference type="EMBL" id="TFU91201.1"/>
    </source>
</evidence>
<name>A0A4Y9IS24_9BACT</name>
<evidence type="ECO:0000256" key="3">
    <source>
        <dbReference type="ARBA" id="ARBA00022729"/>
    </source>
</evidence>
<dbReference type="Pfam" id="PF08842">
    <property type="entry name" value="Mfa2"/>
    <property type="match status" value="1"/>
</dbReference>
<evidence type="ECO:0000256" key="4">
    <source>
        <dbReference type="ARBA" id="ARBA00023136"/>
    </source>
</evidence>
<dbReference type="OrthoDB" id="1013388at2"/>
<evidence type="ECO:0000256" key="6">
    <source>
        <dbReference type="ARBA" id="ARBA00023237"/>
    </source>
</evidence>
<keyword evidence="7" id="KW-0449">Lipoprotein</keyword>
<accession>A0A4Y9IS24</accession>
<comment type="similarity">
    <text evidence="2">Belongs to the bacteroidetes fimbrillin superfamily. FimB/Mfa2 family.</text>
</comment>
<keyword evidence="4" id="KW-0472">Membrane</keyword>
<dbReference type="GO" id="GO:0009279">
    <property type="term" value="C:cell outer membrane"/>
    <property type="evidence" value="ECO:0007669"/>
    <property type="project" value="UniProtKB-SubCell"/>
</dbReference>
<dbReference type="Gene3D" id="2.60.40.2100">
    <property type="match status" value="1"/>
</dbReference>
<sequence length="313" mass="36181">MKHLKYIPLLFLILLVSMQYSCIDQKLEDCLPENKDIRVYFEYTPRIYSGTILDTKEVNDVKLYIFDKDGNFMQEKHDAQPSFGTNYYMTISLQPGTYTFVSWINLEDPYKQNSYSNLDERRVYIEKDKDDTVRTNPPALFYAYRTSVDVKEEQDQSVRLSLTRNTNTINIKTKNFVPSSNDYKLIITARNGIYKFDNSFASDTEVVHYTSSLLIGGDQQLSGSQNILRLSKDRKDPILKILSPINSQIVYQANLMTLIEKVNEGGEVIDIENTHTYDILLTFARPYVPGQSNMDITVTINGWVVNMDNTELQ</sequence>
<comment type="subcellular location">
    <subcellularLocation>
        <location evidence="1">Cell outer membrane</location>
    </subcellularLocation>
</comment>
<keyword evidence="6" id="KW-0998">Cell outer membrane</keyword>
<dbReference type="EMBL" id="SPPK01000001">
    <property type="protein sequence ID" value="TFU91201.1"/>
    <property type="molecule type" value="Genomic_DNA"/>
</dbReference>
<evidence type="ECO:0000256" key="7">
    <source>
        <dbReference type="ARBA" id="ARBA00023288"/>
    </source>
</evidence>
<evidence type="ECO:0000256" key="1">
    <source>
        <dbReference type="ARBA" id="ARBA00004442"/>
    </source>
</evidence>
<protein>
    <recommendedName>
        <fullName evidence="10">FimB/Mfa2 family fimbrial subunit</fullName>
    </recommendedName>
</protein>
<evidence type="ECO:0000256" key="5">
    <source>
        <dbReference type="ARBA" id="ARBA00023139"/>
    </source>
</evidence>
<dbReference type="RefSeq" id="WP_135104216.1">
    <property type="nucleotide sequence ID" value="NZ_JADGKW010000001.1"/>
</dbReference>
<gene>
    <name evidence="8" type="ORF">E4T88_04240</name>
</gene>
<organism evidence="8 9">
    <name type="scientific">Dysgonomonas mossii</name>
    <dbReference type="NCBI Taxonomy" id="163665"/>
    <lineage>
        <taxon>Bacteria</taxon>
        <taxon>Pseudomonadati</taxon>
        <taxon>Bacteroidota</taxon>
        <taxon>Bacteroidia</taxon>
        <taxon>Bacteroidales</taxon>
        <taxon>Dysgonomonadaceae</taxon>
        <taxon>Dysgonomonas</taxon>
    </lineage>
</organism>
<dbReference type="InterPro" id="IPR014941">
    <property type="entry name" value="FimB/Mfa2/Mfa3"/>
</dbReference>
<reference evidence="8 9" key="1">
    <citation type="submission" date="2019-03" db="EMBL/GenBank/DDBJ databases">
        <title>Diversity of the mouse oral microbiome.</title>
        <authorList>
            <person name="Joseph S."/>
            <person name="Aduse-Opoku J."/>
            <person name="Curtis M."/>
            <person name="Wade W."/>
            <person name="Hashim A."/>
        </authorList>
    </citation>
    <scope>NUCLEOTIDE SEQUENCE [LARGE SCALE GENOMIC DNA]</scope>
    <source>
        <strain evidence="8 9">P11</strain>
    </source>
</reference>
<dbReference type="AlphaFoldDB" id="A0A4Y9IS24"/>
<evidence type="ECO:0000313" key="9">
    <source>
        <dbReference type="Proteomes" id="UP000298285"/>
    </source>
</evidence>
<dbReference type="Proteomes" id="UP000298285">
    <property type="component" value="Unassembled WGS sequence"/>
</dbReference>